<dbReference type="NCBIfam" id="TIGR02564">
    <property type="entry name" value="cas_Csy1"/>
    <property type="match status" value="1"/>
</dbReference>
<organism evidence="1 2">
    <name type="scientific">Alkalimonas amylolytica</name>
    <dbReference type="NCBI Taxonomy" id="152573"/>
    <lineage>
        <taxon>Bacteria</taxon>
        <taxon>Pseudomonadati</taxon>
        <taxon>Pseudomonadota</taxon>
        <taxon>Gammaproteobacteria</taxon>
        <taxon>Alkalimonas</taxon>
    </lineage>
</organism>
<sequence>MNTEVIASILEYFEVVEKDSVLFPIRKKLDEKQKEFSKLKLDDPKATKLQQVISALQTQLVKQRELSLLTEIPAWFDNVAQNGLNCKKRMAKVTHSTKFSHPENEYSGICVEPAQGGDYLSTDNSGFNEYEISYSNGALIRIALFFHVNFSGKTVFERLISNDFEWLNCFSNSTEKVHEWGQGLACWLGEHDLKAIEKMKQLYFPVSGDEYHLLSPMTSSSLAHELFKKINNSKWSESSKKGRYAKSKSLYSELAVTEFPKLATTFFGGAHPRNISLLNHLRSGKTYLLNCAPPSWKTTLKPPLNEQSIFSGREFNRRVWRDLQELQRYLLSVKGLDSTLEIRRNIAAYANDLIDGLLNYAAEVQGLTEHAGWSQQDCTLNPAEQLWLDAWCEDLQFQQKRATSNWQQDICTAFAGWLNNKLNYALKQDGLVFGTVQYQHWAKLLSPRLRDYELGTSVFSAGKSQAEVAV</sequence>
<evidence type="ECO:0000313" key="2">
    <source>
        <dbReference type="Proteomes" id="UP000198773"/>
    </source>
</evidence>
<proteinExistence type="predicted"/>
<reference evidence="1 2" key="1">
    <citation type="submission" date="2016-10" db="EMBL/GenBank/DDBJ databases">
        <authorList>
            <person name="de Groot N.N."/>
        </authorList>
    </citation>
    <scope>NUCLEOTIDE SEQUENCE [LARGE SCALE GENOMIC DNA]</scope>
    <source>
        <strain evidence="1 2">CGMCC 1.3430</strain>
    </source>
</reference>
<evidence type="ECO:0000313" key="1">
    <source>
        <dbReference type="EMBL" id="SEA84547.1"/>
    </source>
</evidence>
<dbReference type="EMBL" id="FNRM01000007">
    <property type="protein sequence ID" value="SEA84547.1"/>
    <property type="molecule type" value="Genomic_DNA"/>
</dbReference>
<dbReference type="OrthoDB" id="9815616at2"/>
<name>A0A1H4EI52_ALKAM</name>
<protein>
    <submittedName>
        <fullName evidence="1">CRISPR-associated protein, Csy1 family</fullName>
    </submittedName>
</protein>
<dbReference type="Pfam" id="PF09611">
    <property type="entry name" value="Cas_Csy1"/>
    <property type="match status" value="1"/>
</dbReference>
<dbReference type="Proteomes" id="UP000198773">
    <property type="component" value="Unassembled WGS sequence"/>
</dbReference>
<dbReference type="AlphaFoldDB" id="A0A1H4EI52"/>
<keyword evidence="2" id="KW-1185">Reference proteome</keyword>
<accession>A0A1H4EI52</accession>
<dbReference type="InterPro" id="IPR013397">
    <property type="entry name" value="CRISPR-assoc_prot_Csy1"/>
</dbReference>
<dbReference type="RefSeq" id="WP_091343855.1">
    <property type="nucleotide sequence ID" value="NZ_FNRM01000007.1"/>
</dbReference>
<dbReference type="STRING" id="152573.SAMN04488051_10741"/>
<gene>
    <name evidence="1" type="ORF">SAMN04488051_10741</name>
</gene>